<comment type="caution">
    <text evidence="7">The sequence shown here is derived from an EMBL/GenBank/DDBJ whole genome shotgun (WGS) entry which is preliminary data.</text>
</comment>
<evidence type="ECO:0000313" key="7">
    <source>
        <dbReference type="EMBL" id="EDM80433.1"/>
    </source>
</evidence>
<feature type="transmembrane region" description="Helical" evidence="5">
    <location>
        <begin position="133"/>
        <end position="153"/>
    </location>
</feature>
<keyword evidence="3 5" id="KW-1133">Transmembrane helix</keyword>
<evidence type="ECO:0000256" key="3">
    <source>
        <dbReference type="ARBA" id="ARBA00022989"/>
    </source>
</evidence>
<sequence>MIEYRVVGSASRRGSIKHATMAAMDSAEAAEAPRIPPLLQRPLDILLIVCFVTFAFTSLVMEMYVVFDLDLHARPNDPFAKAWLLYASWDPLFFDNPMWLRIMCGIDAFVFGPFYLLLIPALARGWNAIRVPALLYVSAIVYSTAVYFGYEFIVEAGRANLTMVVLVNIPYTLMPLVLGWRMRKARPFDVAA</sequence>
<dbReference type="Pfam" id="PF05241">
    <property type="entry name" value="EBP"/>
    <property type="match status" value="1"/>
</dbReference>
<dbReference type="GO" id="GO:0016020">
    <property type="term" value="C:membrane"/>
    <property type="evidence" value="ECO:0007669"/>
    <property type="project" value="UniProtKB-SubCell"/>
</dbReference>
<feature type="transmembrane region" description="Helical" evidence="5">
    <location>
        <begin position="98"/>
        <end position="121"/>
    </location>
</feature>
<reference evidence="7 8" key="1">
    <citation type="submission" date="2007-06" db="EMBL/GenBank/DDBJ databases">
        <authorList>
            <person name="Shimkets L."/>
            <person name="Ferriera S."/>
            <person name="Johnson J."/>
            <person name="Kravitz S."/>
            <person name="Beeson K."/>
            <person name="Sutton G."/>
            <person name="Rogers Y.-H."/>
            <person name="Friedman R."/>
            <person name="Frazier M."/>
            <person name="Venter J.C."/>
        </authorList>
    </citation>
    <scope>NUCLEOTIDE SEQUENCE [LARGE SCALE GENOMIC DNA]</scope>
    <source>
        <strain evidence="7 8">SIR-1</strain>
    </source>
</reference>
<evidence type="ECO:0000256" key="4">
    <source>
        <dbReference type="ARBA" id="ARBA00023136"/>
    </source>
</evidence>
<evidence type="ECO:0000256" key="2">
    <source>
        <dbReference type="ARBA" id="ARBA00022692"/>
    </source>
</evidence>
<name>A6G0P5_9BACT</name>
<keyword evidence="4 5" id="KW-0472">Membrane</keyword>
<proteinExistence type="predicted"/>
<evidence type="ECO:0000259" key="6">
    <source>
        <dbReference type="PROSITE" id="PS51751"/>
    </source>
</evidence>
<dbReference type="eggNOG" id="ENOG5033QWN">
    <property type="taxonomic scope" value="Bacteria"/>
</dbReference>
<dbReference type="STRING" id="391625.PPSIR1_41519"/>
<organism evidence="7 8">
    <name type="scientific">Plesiocystis pacifica SIR-1</name>
    <dbReference type="NCBI Taxonomy" id="391625"/>
    <lineage>
        <taxon>Bacteria</taxon>
        <taxon>Pseudomonadati</taxon>
        <taxon>Myxococcota</taxon>
        <taxon>Polyangia</taxon>
        <taxon>Nannocystales</taxon>
        <taxon>Nannocystaceae</taxon>
        <taxon>Plesiocystis</taxon>
    </lineage>
</organism>
<accession>A6G0P5</accession>
<comment type="subcellular location">
    <subcellularLocation>
        <location evidence="1">Membrane</location>
        <topology evidence="1">Multi-pass membrane protein</topology>
    </subcellularLocation>
</comment>
<feature type="domain" description="EXPERA" evidence="6">
    <location>
        <begin position="43"/>
        <end position="179"/>
    </location>
</feature>
<dbReference type="EMBL" id="ABCS01000010">
    <property type="protein sequence ID" value="EDM80433.1"/>
    <property type="molecule type" value="Genomic_DNA"/>
</dbReference>
<dbReference type="Proteomes" id="UP000005801">
    <property type="component" value="Unassembled WGS sequence"/>
</dbReference>
<feature type="transmembrane region" description="Helical" evidence="5">
    <location>
        <begin position="45"/>
        <end position="67"/>
    </location>
</feature>
<protein>
    <recommendedName>
        <fullName evidence="6">EXPERA domain-containing protein</fullName>
    </recommendedName>
</protein>
<dbReference type="PROSITE" id="PS51751">
    <property type="entry name" value="EXPERA"/>
    <property type="match status" value="1"/>
</dbReference>
<keyword evidence="8" id="KW-1185">Reference proteome</keyword>
<gene>
    <name evidence="7" type="ORF">PPSIR1_41519</name>
</gene>
<evidence type="ECO:0000313" key="8">
    <source>
        <dbReference type="Proteomes" id="UP000005801"/>
    </source>
</evidence>
<keyword evidence="2 5" id="KW-0812">Transmembrane</keyword>
<dbReference type="AlphaFoldDB" id="A6G0P5"/>
<feature type="transmembrane region" description="Helical" evidence="5">
    <location>
        <begin position="159"/>
        <end position="178"/>
    </location>
</feature>
<dbReference type="InterPro" id="IPR033118">
    <property type="entry name" value="EXPERA"/>
</dbReference>
<evidence type="ECO:0000256" key="5">
    <source>
        <dbReference type="SAM" id="Phobius"/>
    </source>
</evidence>
<evidence type="ECO:0000256" key="1">
    <source>
        <dbReference type="ARBA" id="ARBA00004141"/>
    </source>
</evidence>